<evidence type="ECO:0000313" key="7">
    <source>
        <dbReference type="EMBL" id="KAJ8032349.1"/>
    </source>
</evidence>
<name>A0A9Q1BTG7_HOLLE</name>
<gene>
    <name evidence="7" type="ORF">HOLleu_25857</name>
</gene>
<comment type="subcellular location">
    <subcellularLocation>
        <location evidence="1">Membrane</location>
        <topology evidence="1">Multi-pass membrane protein</topology>
    </subcellularLocation>
</comment>
<feature type="transmembrane region" description="Helical" evidence="5">
    <location>
        <begin position="354"/>
        <end position="373"/>
    </location>
</feature>
<sequence length="493" mass="54874">MELDQALDAAKPIGRMQLMIALASVLMNIETGFITVDGVFLATVPPHHCLNLPGLLLNESVPIVDRTYSQCEEYINTSIRVETQPCSNGWEFDTEETGHSIVSDWELVCGRDYLPGLSQSFLVAGFGIGSLVGGPIADKYGRRPIIIVSLILFNAIGLAVSVVQSYALFVTLRFLAGFIFKGIRIPLMNLLFESLVPRHRLLIGTIPSGMMSVSLVMMAGIAYLIRDWRILNLVLMTPTIILMVFIWFVPESVRWLISQNEIEKAENVMQKIASFNGSEDFPSPALSEEEMALHSFVKVDCDAEHKIRGARVFLELFRKPTLTVTLILCWSWFTTALAFFGFALSTNSLPGSRYLTFFISSSTDVFALPVSLLAMKKFGCLRPLICGYSFSGIAMIGIVVLPYVIESEKDAYGILLIMFALVGRFFISFSIQPMILLVGDLFPTTMRNTGTAVVHLVGNIGSILSPQFLYLKLQIPFSQKHQPICKFYLTRRD</sequence>
<dbReference type="PROSITE" id="PS00216">
    <property type="entry name" value="SUGAR_TRANSPORT_1"/>
    <property type="match status" value="1"/>
</dbReference>
<dbReference type="InterPro" id="IPR020846">
    <property type="entry name" value="MFS_dom"/>
</dbReference>
<accession>A0A9Q1BTG7</accession>
<evidence type="ECO:0000256" key="5">
    <source>
        <dbReference type="SAM" id="Phobius"/>
    </source>
</evidence>
<keyword evidence="3 5" id="KW-1133">Transmembrane helix</keyword>
<keyword evidence="8" id="KW-1185">Reference proteome</keyword>
<feature type="transmembrane region" description="Helical" evidence="5">
    <location>
        <begin position="230"/>
        <end position="249"/>
    </location>
</feature>
<keyword evidence="4 5" id="KW-0472">Membrane</keyword>
<feature type="transmembrane region" description="Helical" evidence="5">
    <location>
        <begin position="20"/>
        <end position="44"/>
    </location>
</feature>
<feature type="transmembrane region" description="Helical" evidence="5">
    <location>
        <begin position="321"/>
        <end position="342"/>
    </location>
</feature>
<keyword evidence="2 5" id="KW-0812">Transmembrane</keyword>
<dbReference type="GO" id="GO:0016020">
    <property type="term" value="C:membrane"/>
    <property type="evidence" value="ECO:0007669"/>
    <property type="project" value="UniProtKB-SubCell"/>
</dbReference>
<organism evidence="7 8">
    <name type="scientific">Holothuria leucospilota</name>
    <name type="common">Black long sea cucumber</name>
    <name type="synonym">Mertensiothuria leucospilota</name>
    <dbReference type="NCBI Taxonomy" id="206669"/>
    <lineage>
        <taxon>Eukaryota</taxon>
        <taxon>Metazoa</taxon>
        <taxon>Echinodermata</taxon>
        <taxon>Eleutherozoa</taxon>
        <taxon>Echinozoa</taxon>
        <taxon>Holothuroidea</taxon>
        <taxon>Aspidochirotacea</taxon>
        <taxon>Aspidochirotida</taxon>
        <taxon>Holothuriidae</taxon>
        <taxon>Holothuria</taxon>
    </lineage>
</organism>
<feature type="transmembrane region" description="Helical" evidence="5">
    <location>
        <begin position="145"/>
        <end position="168"/>
    </location>
</feature>
<dbReference type="Pfam" id="PF00083">
    <property type="entry name" value="Sugar_tr"/>
    <property type="match status" value="1"/>
</dbReference>
<dbReference type="InterPro" id="IPR005828">
    <property type="entry name" value="MFS_sugar_transport-like"/>
</dbReference>
<dbReference type="PROSITE" id="PS50850">
    <property type="entry name" value="MFS"/>
    <property type="match status" value="1"/>
</dbReference>
<dbReference type="Proteomes" id="UP001152320">
    <property type="component" value="Chromosome 12"/>
</dbReference>
<evidence type="ECO:0000313" key="8">
    <source>
        <dbReference type="Proteomes" id="UP001152320"/>
    </source>
</evidence>
<feature type="transmembrane region" description="Helical" evidence="5">
    <location>
        <begin position="113"/>
        <end position="133"/>
    </location>
</feature>
<evidence type="ECO:0000256" key="4">
    <source>
        <dbReference type="ARBA" id="ARBA00023136"/>
    </source>
</evidence>
<evidence type="ECO:0000259" key="6">
    <source>
        <dbReference type="PROSITE" id="PS50850"/>
    </source>
</evidence>
<dbReference type="AlphaFoldDB" id="A0A9Q1BTG7"/>
<dbReference type="PANTHER" id="PTHR24064">
    <property type="entry name" value="SOLUTE CARRIER FAMILY 22 MEMBER"/>
    <property type="match status" value="1"/>
</dbReference>
<dbReference type="Gene3D" id="1.20.1250.20">
    <property type="entry name" value="MFS general substrate transporter like domains"/>
    <property type="match status" value="1"/>
</dbReference>
<feature type="transmembrane region" description="Helical" evidence="5">
    <location>
        <begin position="385"/>
        <end position="405"/>
    </location>
</feature>
<dbReference type="EMBL" id="JAIZAY010000012">
    <property type="protein sequence ID" value="KAJ8032349.1"/>
    <property type="molecule type" value="Genomic_DNA"/>
</dbReference>
<dbReference type="InterPro" id="IPR036259">
    <property type="entry name" value="MFS_trans_sf"/>
</dbReference>
<feature type="transmembrane region" description="Helical" evidence="5">
    <location>
        <begin position="201"/>
        <end position="224"/>
    </location>
</feature>
<dbReference type="OrthoDB" id="3936150at2759"/>
<proteinExistence type="predicted"/>
<protein>
    <submittedName>
        <fullName evidence="7">Organic cation transporter-like protein</fullName>
    </submittedName>
</protein>
<dbReference type="InterPro" id="IPR005829">
    <property type="entry name" value="Sugar_transporter_CS"/>
</dbReference>
<evidence type="ECO:0000256" key="1">
    <source>
        <dbReference type="ARBA" id="ARBA00004141"/>
    </source>
</evidence>
<evidence type="ECO:0000256" key="2">
    <source>
        <dbReference type="ARBA" id="ARBA00022692"/>
    </source>
</evidence>
<dbReference type="SUPFAM" id="SSF103473">
    <property type="entry name" value="MFS general substrate transporter"/>
    <property type="match status" value="1"/>
</dbReference>
<feature type="transmembrane region" description="Helical" evidence="5">
    <location>
        <begin position="411"/>
        <end position="438"/>
    </location>
</feature>
<reference evidence="7" key="1">
    <citation type="submission" date="2021-10" db="EMBL/GenBank/DDBJ databases">
        <title>Tropical sea cucumber genome reveals ecological adaptation and Cuvierian tubules defense mechanism.</title>
        <authorList>
            <person name="Chen T."/>
        </authorList>
    </citation>
    <scope>NUCLEOTIDE SEQUENCE</scope>
    <source>
        <strain evidence="7">Nanhai2018</strain>
        <tissue evidence="7">Muscle</tissue>
    </source>
</reference>
<dbReference type="GO" id="GO:0022857">
    <property type="term" value="F:transmembrane transporter activity"/>
    <property type="evidence" value="ECO:0007669"/>
    <property type="project" value="InterPro"/>
</dbReference>
<feature type="domain" description="Major facilitator superfamily (MFS) profile" evidence="6">
    <location>
        <begin position="16"/>
        <end position="493"/>
    </location>
</feature>
<comment type="caution">
    <text evidence="7">The sequence shown here is derived from an EMBL/GenBank/DDBJ whole genome shotgun (WGS) entry which is preliminary data.</text>
</comment>
<evidence type="ECO:0000256" key="3">
    <source>
        <dbReference type="ARBA" id="ARBA00022989"/>
    </source>
</evidence>